<proteinExistence type="predicted"/>
<evidence type="ECO:0000313" key="2">
    <source>
        <dbReference type="Proteomes" id="UP000054279"/>
    </source>
</evidence>
<evidence type="ECO:0000313" key="1">
    <source>
        <dbReference type="EMBL" id="KIJ27781.1"/>
    </source>
</evidence>
<sequence>MALVCMSTRAVGVPTPPIPAHLGSFTLCLLTFSHYNLAHFRPHPPPITIPQQLGLVKKDRRKRKRLPRLHRCHVLV</sequence>
<dbReference type="AlphaFoldDB" id="A0A0C9UQZ7"/>
<dbReference type="HOGENOM" id="CLU_2661413_0_0_1"/>
<dbReference type="EMBL" id="KN837324">
    <property type="protein sequence ID" value="KIJ27781.1"/>
    <property type="molecule type" value="Genomic_DNA"/>
</dbReference>
<dbReference type="Proteomes" id="UP000054279">
    <property type="component" value="Unassembled WGS sequence"/>
</dbReference>
<name>A0A0C9UQZ7_SPHS4</name>
<accession>A0A0C9UQZ7</accession>
<protein>
    <submittedName>
        <fullName evidence="1">Uncharacterized protein</fullName>
    </submittedName>
</protein>
<feature type="non-terminal residue" evidence="1">
    <location>
        <position position="1"/>
    </location>
</feature>
<keyword evidence="2" id="KW-1185">Reference proteome</keyword>
<gene>
    <name evidence="1" type="ORF">M422DRAFT_37618</name>
</gene>
<reference evidence="1 2" key="1">
    <citation type="submission" date="2014-06" db="EMBL/GenBank/DDBJ databases">
        <title>Evolutionary Origins and Diversification of the Mycorrhizal Mutualists.</title>
        <authorList>
            <consortium name="DOE Joint Genome Institute"/>
            <consortium name="Mycorrhizal Genomics Consortium"/>
            <person name="Kohler A."/>
            <person name="Kuo A."/>
            <person name="Nagy L.G."/>
            <person name="Floudas D."/>
            <person name="Copeland A."/>
            <person name="Barry K.W."/>
            <person name="Cichocki N."/>
            <person name="Veneault-Fourrey C."/>
            <person name="LaButti K."/>
            <person name="Lindquist E.A."/>
            <person name="Lipzen A."/>
            <person name="Lundell T."/>
            <person name="Morin E."/>
            <person name="Murat C."/>
            <person name="Riley R."/>
            <person name="Ohm R."/>
            <person name="Sun H."/>
            <person name="Tunlid A."/>
            <person name="Henrissat B."/>
            <person name="Grigoriev I.V."/>
            <person name="Hibbett D.S."/>
            <person name="Martin F."/>
        </authorList>
    </citation>
    <scope>NUCLEOTIDE SEQUENCE [LARGE SCALE GENOMIC DNA]</scope>
    <source>
        <strain evidence="1 2">SS14</strain>
    </source>
</reference>
<organism evidence="1 2">
    <name type="scientific">Sphaerobolus stellatus (strain SS14)</name>
    <dbReference type="NCBI Taxonomy" id="990650"/>
    <lineage>
        <taxon>Eukaryota</taxon>
        <taxon>Fungi</taxon>
        <taxon>Dikarya</taxon>
        <taxon>Basidiomycota</taxon>
        <taxon>Agaricomycotina</taxon>
        <taxon>Agaricomycetes</taxon>
        <taxon>Phallomycetidae</taxon>
        <taxon>Geastrales</taxon>
        <taxon>Sphaerobolaceae</taxon>
        <taxon>Sphaerobolus</taxon>
    </lineage>
</organism>